<feature type="transmembrane region" description="Helical" evidence="7">
    <location>
        <begin position="117"/>
        <end position="137"/>
    </location>
</feature>
<evidence type="ECO:0000256" key="1">
    <source>
        <dbReference type="ARBA" id="ARBA00004141"/>
    </source>
</evidence>
<evidence type="ECO:0000256" key="4">
    <source>
        <dbReference type="ARBA" id="ARBA00022989"/>
    </source>
</evidence>
<dbReference type="GO" id="GO:0015297">
    <property type="term" value="F:antiporter activity"/>
    <property type="evidence" value="ECO:0007669"/>
    <property type="project" value="InterPro"/>
</dbReference>
<feature type="region of interest" description="Disordered" evidence="6">
    <location>
        <begin position="1"/>
        <end position="67"/>
    </location>
</feature>
<dbReference type="NCBIfam" id="TIGR00797">
    <property type="entry name" value="matE"/>
    <property type="match status" value="1"/>
</dbReference>
<feature type="transmembrane region" description="Helical" evidence="7">
    <location>
        <begin position="514"/>
        <end position="534"/>
    </location>
</feature>
<keyword evidence="4 7" id="KW-1133">Transmembrane helix</keyword>
<dbReference type="InterPro" id="IPR002528">
    <property type="entry name" value="MATE_fam"/>
</dbReference>
<feature type="transmembrane region" description="Helical" evidence="7">
    <location>
        <begin position="416"/>
        <end position="441"/>
    </location>
</feature>
<dbReference type="PANTHER" id="PTHR42893:SF46">
    <property type="entry name" value="PROTEIN DETOXIFICATION 44, CHLOROPLASTIC"/>
    <property type="match status" value="1"/>
</dbReference>
<evidence type="ECO:0000313" key="9">
    <source>
        <dbReference type="Proteomes" id="UP000239187"/>
    </source>
</evidence>
<organism evidence="8 9">
    <name type="scientific">Arthrobacter agilis</name>
    <dbReference type="NCBI Taxonomy" id="37921"/>
    <lineage>
        <taxon>Bacteria</taxon>
        <taxon>Bacillati</taxon>
        <taxon>Actinomycetota</taxon>
        <taxon>Actinomycetes</taxon>
        <taxon>Micrococcales</taxon>
        <taxon>Micrococcaceae</taxon>
        <taxon>Arthrobacter</taxon>
    </lineage>
</organism>
<dbReference type="GO" id="GO:0042910">
    <property type="term" value="F:xenobiotic transmembrane transporter activity"/>
    <property type="evidence" value="ECO:0007669"/>
    <property type="project" value="InterPro"/>
</dbReference>
<feature type="transmembrane region" description="Helical" evidence="7">
    <location>
        <begin position="267"/>
        <end position="289"/>
    </location>
</feature>
<reference evidence="8 9" key="1">
    <citation type="submission" date="2017-11" db="EMBL/GenBank/DDBJ databases">
        <title>Draft genome of Arthrobacter agilis strain UMCV2, a plant growth-promoting rhizobacterium and biocontrol capacity of phytopathogenic fungi.</title>
        <authorList>
            <person name="Martinez-Camara R."/>
            <person name="Santoyo G."/>
            <person name="Moreno-Hagelsieb G."/>
            <person name="Valencia-Cantero E."/>
        </authorList>
    </citation>
    <scope>NUCLEOTIDE SEQUENCE [LARGE SCALE GENOMIC DNA]</scope>
    <source>
        <strain evidence="8 9">UMCV2</strain>
    </source>
</reference>
<sequence length="555" mass="57575">MGLPWSSPAVREPVAPADACRCGEDDEQADRQEQGSLGRHRRARRLRPGEVRDGLGHEEGADEQQDQSCQVLPGAEFHDSPVAGRFGPFQLRPCGPSAYAGTVHETLPSNRQLSRSILRLAVPALGALIAEPLFLLADSAIVGHLGVDELAGVGLASTVLQTAVGLMVFLAYSTTPAVARLLGAGRLPEALAAGRDGVGLAVALGVLLSAAGWAAAPGLASLLGADGAVHAFAVDYLRWSMPGLTAMLVVLAATGVLRGLQDTRTPLVVAGAGFGVNIVLNYLLVYGAGMSVAGSALGTSLAQWGMAAVYLVMIVRASRREQVPLKPSFRGIRSTASVGSWLMLRTLSLRVAILATVLVATAQGPLSLASHQLVMTVFTFLAFALDALAIAAQALIGKELGSGNRPLARALTRRMITWGVGFGVVTGGLLAAVAPFVGWIFTTDPAVQSAFAAGLWVLAASQPVCGFVFVLDGVLIGAGDARYLATAGVVNLVAYLPLLALVGTAELSGGEGIVWLWLAFGIGYMLARAATLGWRVRDDRWMVTGATRRGAERAG</sequence>
<gene>
    <name evidence="8" type="ORF">CVO76_16320</name>
</gene>
<dbReference type="GO" id="GO:0005886">
    <property type="term" value="C:plasma membrane"/>
    <property type="evidence" value="ECO:0007669"/>
    <property type="project" value="TreeGrafter"/>
</dbReference>
<feature type="transmembrane region" description="Helical" evidence="7">
    <location>
        <begin position="373"/>
        <end position="396"/>
    </location>
</feature>
<dbReference type="CDD" id="cd13136">
    <property type="entry name" value="MATE_DinF_like"/>
    <property type="match status" value="1"/>
</dbReference>
<evidence type="ECO:0000313" key="8">
    <source>
        <dbReference type="EMBL" id="AUZ89488.1"/>
    </source>
</evidence>
<feature type="transmembrane region" description="Helical" evidence="7">
    <location>
        <begin position="193"/>
        <end position="216"/>
    </location>
</feature>
<feature type="transmembrane region" description="Helical" evidence="7">
    <location>
        <begin position="483"/>
        <end position="502"/>
    </location>
</feature>
<feature type="transmembrane region" description="Helical" evidence="7">
    <location>
        <begin position="301"/>
        <end position="317"/>
    </location>
</feature>
<proteinExistence type="inferred from homology"/>
<dbReference type="EMBL" id="CP024915">
    <property type="protein sequence ID" value="AUZ89488.1"/>
    <property type="molecule type" value="Genomic_DNA"/>
</dbReference>
<protein>
    <submittedName>
        <fullName evidence="8">MATE family efflux transporter</fullName>
    </submittedName>
</protein>
<comment type="similarity">
    <text evidence="2">Belongs to the multi antimicrobial extrusion (MATE) (TC 2.A.66.1) family.</text>
</comment>
<keyword evidence="3 7" id="KW-0812">Transmembrane</keyword>
<evidence type="ECO:0000256" key="6">
    <source>
        <dbReference type="SAM" id="MobiDB-lite"/>
    </source>
</evidence>
<dbReference type="Pfam" id="PF01554">
    <property type="entry name" value="MatE"/>
    <property type="match status" value="2"/>
</dbReference>
<dbReference type="PANTHER" id="PTHR42893">
    <property type="entry name" value="PROTEIN DETOXIFICATION 44, CHLOROPLASTIC-RELATED"/>
    <property type="match status" value="1"/>
</dbReference>
<feature type="transmembrane region" description="Helical" evidence="7">
    <location>
        <begin position="447"/>
        <end position="471"/>
    </location>
</feature>
<accession>A0A2L0UJV2</accession>
<evidence type="ECO:0000256" key="5">
    <source>
        <dbReference type="ARBA" id="ARBA00023136"/>
    </source>
</evidence>
<dbReference type="AlphaFoldDB" id="A0A2L0UJV2"/>
<dbReference type="Proteomes" id="UP000239187">
    <property type="component" value="Chromosome"/>
</dbReference>
<comment type="subcellular location">
    <subcellularLocation>
        <location evidence="1">Membrane</location>
        <topology evidence="1">Multi-pass membrane protein</topology>
    </subcellularLocation>
</comment>
<evidence type="ECO:0000256" key="3">
    <source>
        <dbReference type="ARBA" id="ARBA00022692"/>
    </source>
</evidence>
<evidence type="ECO:0000256" key="7">
    <source>
        <dbReference type="SAM" id="Phobius"/>
    </source>
</evidence>
<keyword evidence="5 7" id="KW-0472">Membrane</keyword>
<dbReference type="InterPro" id="IPR044644">
    <property type="entry name" value="DinF-like"/>
</dbReference>
<evidence type="ECO:0000256" key="2">
    <source>
        <dbReference type="ARBA" id="ARBA00010199"/>
    </source>
</evidence>
<feature type="compositionally biased region" description="Basic and acidic residues" evidence="6">
    <location>
        <begin position="47"/>
        <end position="59"/>
    </location>
</feature>
<feature type="transmembrane region" description="Helical" evidence="7">
    <location>
        <begin position="338"/>
        <end position="361"/>
    </location>
</feature>
<name>A0A2L0UJV2_9MICC</name>
<feature type="transmembrane region" description="Helical" evidence="7">
    <location>
        <begin position="236"/>
        <end position="260"/>
    </location>
</feature>